<keyword evidence="2" id="KW-1185">Reference proteome</keyword>
<evidence type="ECO:0000313" key="1">
    <source>
        <dbReference type="EMBL" id="CAD8190117.1"/>
    </source>
</evidence>
<organism evidence="1 2">
    <name type="scientific">Paramecium pentaurelia</name>
    <dbReference type="NCBI Taxonomy" id="43138"/>
    <lineage>
        <taxon>Eukaryota</taxon>
        <taxon>Sar</taxon>
        <taxon>Alveolata</taxon>
        <taxon>Ciliophora</taxon>
        <taxon>Intramacronucleata</taxon>
        <taxon>Oligohymenophorea</taxon>
        <taxon>Peniculida</taxon>
        <taxon>Parameciidae</taxon>
        <taxon>Paramecium</taxon>
    </lineage>
</organism>
<dbReference type="AlphaFoldDB" id="A0A8S1WN40"/>
<dbReference type="Proteomes" id="UP000689195">
    <property type="component" value="Unassembled WGS sequence"/>
</dbReference>
<sequence>MLKQQNIQVRKLALLIMFQKNSMNQKWLCNKLYINHKQKIHFQDIYLRYKNNKKHLLIQLEHQQKIDTQRNLQNRRRKQIR</sequence>
<proteinExistence type="predicted"/>
<comment type="caution">
    <text evidence="1">The sequence shown here is derived from an EMBL/GenBank/DDBJ whole genome shotgun (WGS) entry which is preliminary data.</text>
</comment>
<accession>A0A8S1WN40</accession>
<name>A0A8S1WN40_9CILI</name>
<dbReference type="OrthoDB" id="10423611at2759"/>
<evidence type="ECO:0000313" key="2">
    <source>
        <dbReference type="Proteomes" id="UP000689195"/>
    </source>
</evidence>
<dbReference type="EMBL" id="CAJJDO010000095">
    <property type="protein sequence ID" value="CAD8190117.1"/>
    <property type="molecule type" value="Genomic_DNA"/>
</dbReference>
<reference evidence="1" key="1">
    <citation type="submission" date="2021-01" db="EMBL/GenBank/DDBJ databases">
        <authorList>
            <consortium name="Genoscope - CEA"/>
            <person name="William W."/>
        </authorList>
    </citation>
    <scope>NUCLEOTIDE SEQUENCE</scope>
</reference>
<protein>
    <submittedName>
        <fullName evidence="1">Uncharacterized protein</fullName>
    </submittedName>
</protein>
<gene>
    <name evidence="1" type="ORF">PPENT_87.1.T0950140</name>
</gene>